<evidence type="ECO:0000313" key="1">
    <source>
        <dbReference type="EMBL" id="GAG90449.1"/>
    </source>
</evidence>
<dbReference type="GO" id="GO:0005829">
    <property type="term" value="C:cytosol"/>
    <property type="evidence" value="ECO:0007669"/>
    <property type="project" value="TreeGrafter"/>
</dbReference>
<name>X1B426_9ZZZZ</name>
<reference evidence="1" key="1">
    <citation type="journal article" date="2014" name="Front. Microbiol.">
        <title>High frequency of phylogenetically diverse reductive dehalogenase-homologous genes in deep subseafloor sedimentary metagenomes.</title>
        <authorList>
            <person name="Kawai M."/>
            <person name="Futagami T."/>
            <person name="Toyoda A."/>
            <person name="Takaki Y."/>
            <person name="Nishi S."/>
            <person name="Hori S."/>
            <person name="Arai W."/>
            <person name="Tsubouchi T."/>
            <person name="Morono Y."/>
            <person name="Uchiyama I."/>
            <person name="Ito T."/>
            <person name="Fujiyama A."/>
            <person name="Inagaki F."/>
            <person name="Takami H."/>
        </authorList>
    </citation>
    <scope>NUCLEOTIDE SEQUENCE</scope>
    <source>
        <strain evidence="1">Expedition CK06-06</strain>
    </source>
</reference>
<dbReference type="Pfam" id="PF13450">
    <property type="entry name" value="NAD_binding_8"/>
    <property type="match status" value="1"/>
</dbReference>
<dbReference type="InterPro" id="IPR036188">
    <property type="entry name" value="FAD/NAD-bd_sf"/>
</dbReference>
<dbReference type="GO" id="GO:0050660">
    <property type="term" value="F:flavin adenine dinucleotide binding"/>
    <property type="evidence" value="ECO:0007669"/>
    <property type="project" value="TreeGrafter"/>
</dbReference>
<feature type="non-terminal residue" evidence="1">
    <location>
        <position position="162"/>
    </location>
</feature>
<accession>X1B426</accession>
<dbReference type="PANTHER" id="PTHR21197">
    <property type="entry name" value="UDP-GALACTOPYRANOSE MUTASE"/>
    <property type="match status" value="1"/>
</dbReference>
<dbReference type="Gene3D" id="3.50.50.60">
    <property type="entry name" value="FAD/NAD(P)-binding domain"/>
    <property type="match status" value="1"/>
</dbReference>
<dbReference type="AlphaFoldDB" id="X1B426"/>
<dbReference type="PANTHER" id="PTHR21197:SF0">
    <property type="entry name" value="UDP-GALACTOPYRANOSE MUTASE"/>
    <property type="match status" value="1"/>
</dbReference>
<comment type="caution">
    <text evidence="1">The sequence shown here is derived from an EMBL/GenBank/DDBJ whole genome shotgun (WGS) entry which is preliminary data.</text>
</comment>
<gene>
    <name evidence="1" type="ORF">S01H4_46186</name>
</gene>
<organism evidence="1">
    <name type="scientific">marine sediment metagenome</name>
    <dbReference type="NCBI Taxonomy" id="412755"/>
    <lineage>
        <taxon>unclassified sequences</taxon>
        <taxon>metagenomes</taxon>
        <taxon>ecological metagenomes</taxon>
    </lineage>
</organism>
<protein>
    <recommendedName>
        <fullName evidence="2">Amine oxidase domain-containing protein</fullName>
    </recommendedName>
</protein>
<proteinExistence type="predicted"/>
<dbReference type="SUPFAM" id="SSF51971">
    <property type="entry name" value="Nucleotide-binding domain"/>
    <property type="match status" value="1"/>
</dbReference>
<dbReference type="EMBL" id="BART01025786">
    <property type="protein sequence ID" value="GAG90449.1"/>
    <property type="molecule type" value="Genomic_DNA"/>
</dbReference>
<sequence>MNRVDTLIIGAGSAGLSLAYYLKRNTLILEKEDQVGGLCRSITQDGGVFDIGGHSFHTPHPAVNELVQSLVDGGLFTQKREANVLYNGDLIPYPFQKNYRQISDPGVVKVCEIGLRNAIGGAEKAKNFEEYILRKFGSGIAEHFMFPYNRKLWALDIKQMSC</sequence>
<dbReference type="GO" id="GO:0008767">
    <property type="term" value="F:UDP-galactopyranose mutase activity"/>
    <property type="evidence" value="ECO:0007669"/>
    <property type="project" value="TreeGrafter"/>
</dbReference>
<evidence type="ECO:0008006" key="2">
    <source>
        <dbReference type="Google" id="ProtNLM"/>
    </source>
</evidence>